<keyword evidence="1" id="KW-1133">Transmembrane helix</keyword>
<feature type="chain" id="PRO_5045783680" description="TPM domain-containing protein" evidence="2">
    <location>
        <begin position="25"/>
        <end position="406"/>
    </location>
</feature>
<reference evidence="4 5" key="1">
    <citation type="journal article" date="2019" name="Int. J. Syst. Evol. Microbiol.">
        <title>The Global Catalogue of Microorganisms (GCM) 10K type strain sequencing project: providing services to taxonomists for standard genome sequencing and annotation.</title>
        <authorList>
            <consortium name="The Broad Institute Genomics Platform"/>
            <consortium name="The Broad Institute Genome Sequencing Center for Infectious Disease"/>
            <person name="Wu L."/>
            <person name="Ma J."/>
        </authorList>
    </citation>
    <scope>NUCLEOTIDE SEQUENCE [LARGE SCALE GENOMIC DNA]</scope>
    <source>
        <strain evidence="4 5">JCM 8201</strain>
    </source>
</reference>
<proteinExistence type="predicted"/>
<accession>A0ABN3UAT5</accession>
<feature type="transmembrane region" description="Helical" evidence="1">
    <location>
        <begin position="203"/>
        <end position="229"/>
    </location>
</feature>
<keyword evidence="1" id="KW-0812">Transmembrane</keyword>
<keyword evidence="2" id="KW-0732">Signal</keyword>
<evidence type="ECO:0000256" key="1">
    <source>
        <dbReference type="SAM" id="Phobius"/>
    </source>
</evidence>
<evidence type="ECO:0000256" key="2">
    <source>
        <dbReference type="SAM" id="SignalP"/>
    </source>
</evidence>
<comment type="caution">
    <text evidence="4">The sequence shown here is derived from an EMBL/GenBank/DDBJ whole genome shotgun (WGS) entry which is preliminary data.</text>
</comment>
<dbReference type="EMBL" id="BAAATZ010000013">
    <property type="protein sequence ID" value="GAA2728322.1"/>
    <property type="molecule type" value="Genomic_DNA"/>
</dbReference>
<evidence type="ECO:0000313" key="4">
    <source>
        <dbReference type="EMBL" id="GAA2728322.1"/>
    </source>
</evidence>
<feature type="domain" description="TPM" evidence="3">
    <location>
        <begin position="51"/>
        <end position="119"/>
    </location>
</feature>
<evidence type="ECO:0000259" key="3">
    <source>
        <dbReference type="Pfam" id="PF04536"/>
    </source>
</evidence>
<dbReference type="Gene3D" id="3.10.310.50">
    <property type="match status" value="1"/>
</dbReference>
<organism evidence="4 5">
    <name type="scientific">Actinocorallia aurantiaca</name>
    <dbReference type="NCBI Taxonomy" id="46204"/>
    <lineage>
        <taxon>Bacteria</taxon>
        <taxon>Bacillati</taxon>
        <taxon>Actinomycetota</taxon>
        <taxon>Actinomycetes</taxon>
        <taxon>Streptosporangiales</taxon>
        <taxon>Thermomonosporaceae</taxon>
        <taxon>Actinocorallia</taxon>
    </lineage>
</organism>
<name>A0ABN3UAT5_9ACTN</name>
<dbReference type="Proteomes" id="UP001501842">
    <property type="component" value="Unassembled WGS sequence"/>
</dbReference>
<keyword evidence="5" id="KW-1185">Reference proteome</keyword>
<feature type="signal peptide" evidence="2">
    <location>
        <begin position="1"/>
        <end position="24"/>
    </location>
</feature>
<evidence type="ECO:0000313" key="5">
    <source>
        <dbReference type="Proteomes" id="UP001501842"/>
    </source>
</evidence>
<protein>
    <recommendedName>
        <fullName evidence="3">TPM domain-containing protein</fullName>
    </recommendedName>
</protein>
<gene>
    <name evidence="4" type="ORF">GCM10010439_36270</name>
</gene>
<dbReference type="RefSeq" id="WP_344451630.1">
    <property type="nucleotide sequence ID" value="NZ_BAAATZ010000013.1"/>
</dbReference>
<dbReference type="Pfam" id="PF04536">
    <property type="entry name" value="TPM_phosphatase"/>
    <property type="match status" value="1"/>
</dbReference>
<keyword evidence="1" id="KW-0472">Membrane</keyword>
<dbReference type="InterPro" id="IPR007621">
    <property type="entry name" value="TPM_dom"/>
</dbReference>
<sequence>MRAVACWLAAVLVVLLAPGGRASADDPPHALVRMDRVATALNEDPLFVDGDFAGILDGGERKQIRKAIDDASASFGMPVFVVMVPNTRESESQGYNDVFLHGLHEQLGKDGLYLMVDQDGELEGVPFKVPRELGYEVIPRALDTPVDRRKPFEGLASRIGQALALAAESPPGEPETPRLYMTADPFGQEDRPSSTDEPEFSDLFWLFFAGLLLVGPLVGPMLFGLFFAVRAVYRSWRHPVVPTRPRMRRLRALADKELALLAELLPPPDDAPGRLVALRSYDAARLLSDDVGRSPAADDALAALDLVGVAVLARQGREVLEKGLDRPLVPCHANPLHGPGILKRQIIGMPQGKVCKECAALKTHERLHRVLQLPGGRRYNALEGRWKRGFSDQNLASRVLESLGVE</sequence>